<dbReference type="InterPro" id="IPR021808">
    <property type="entry name" value="DUF3383"/>
</dbReference>
<dbReference type="Pfam" id="PF11863">
    <property type="entry name" value="DUF3383"/>
    <property type="match status" value="1"/>
</dbReference>
<dbReference type="Proteomes" id="UP000249185">
    <property type="component" value="Unassembled WGS sequence"/>
</dbReference>
<reference evidence="1 2" key="1">
    <citation type="submission" date="2017-08" db="EMBL/GenBank/DDBJ databases">
        <title>Infants hospitalized years apart are colonized by the same room-sourced microbial strains.</title>
        <authorList>
            <person name="Brooks B."/>
            <person name="Olm M.R."/>
            <person name="Firek B.A."/>
            <person name="Baker R."/>
            <person name="Thomas B.C."/>
            <person name="Morowitz M.J."/>
            <person name="Banfield J.F."/>
        </authorList>
    </citation>
    <scope>NUCLEOTIDE SEQUENCE [LARGE SCALE GENOMIC DNA]</scope>
    <source>
        <strain evidence="1">S2_005_002_R2_34</strain>
    </source>
</reference>
<gene>
    <name evidence="1" type="ORF">DI556_09795</name>
</gene>
<evidence type="ECO:0008006" key="3">
    <source>
        <dbReference type="Google" id="ProtNLM"/>
    </source>
</evidence>
<dbReference type="EMBL" id="QFPW01000006">
    <property type="protein sequence ID" value="PZQ49754.1"/>
    <property type="molecule type" value="Genomic_DNA"/>
</dbReference>
<evidence type="ECO:0000313" key="2">
    <source>
        <dbReference type="Proteomes" id="UP000249185"/>
    </source>
</evidence>
<accession>A0A2W5N9Q4</accession>
<dbReference type="AlphaFoldDB" id="A0A2W5N9Q4"/>
<organism evidence="1 2">
    <name type="scientific">Rhodovulum sulfidophilum</name>
    <name type="common">Rhodobacter sulfidophilus</name>
    <dbReference type="NCBI Taxonomy" id="35806"/>
    <lineage>
        <taxon>Bacteria</taxon>
        <taxon>Pseudomonadati</taxon>
        <taxon>Pseudomonadota</taxon>
        <taxon>Alphaproteobacteria</taxon>
        <taxon>Rhodobacterales</taxon>
        <taxon>Paracoccaceae</taxon>
        <taxon>Rhodovulum</taxon>
    </lineage>
</organism>
<protein>
    <recommendedName>
        <fullName evidence="3">DUF3383 family protein</fullName>
    </recommendedName>
</protein>
<comment type="caution">
    <text evidence="1">The sequence shown here is derived from an EMBL/GenBank/DDBJ whole genome shotgun (WGS) entry which is preliminary data.</text>
</comment>
<evidence type="ECO:0000313" key="1">
    <source>
        <dbReference type="EMBL" id="PZQ49754.1"/>
    </source>
</evidence>
<name>A0A2W5N9Q4_RHOSU</name>
<proteinExistence type="predicted"/>
<sequence>MALRDIVDVQITRQTASITRQGFGTLAFVYEKNTVPSARVLSFGSADEVADSNDLTETAKAALAAAFTGDMNPSRVKAIYKLSGQPDADDDESYSDALSAAQAVDEDWYCVAIESRVDTDILGVAAWVESRYKIFIAATNDPNILNPTNATDAASVLLAGSYSRTAMIYSATAVGQWPDVAWAGSMLPNDPGSVTWAFKRVRGVTGQVFTASQITALEAKRVSRVEIIQGLASSVGGYTSEQGAFIDIIRGLDWLRQTMAEDIFILLANTPKVPYTNQGVAQVETVIRARLQVAINRNVLVDDENLSISTPDVADTDPNDRANRVLRDVSFTARLAGAVHRVMVRGTVSV</sequence>